<dbReference type="InterPro" id="IPR006683">
    <property type="entry name" value="Thioestr_dom"/>
</dbReference>
<dbReference type="KEGG" id="bgm:CAL15_06225"/>
<evidence type="ECO:0000256" key="3">
    <source>
        <dbReference type="SAM" id="MobiDB-lite"/>
    </source>
</evidence>
<evidence type="ECO:0000256" key="1">
    <source>
        <dbReference type="ARBA" id="ARBA00008324"/>
    </source>
</evidence>
<feature type="region of interest" description="Disordered" evidence="3">
    <location>
        <begin position="1"/>
        <end position="65"/>
    </location>
</feature>
<evidence type="ECO:0000259" key="4">
    <source>
        <dbReference type="Pfam" id="PF03061"/>
    </source>
</evidence>
<dbReference type="InterPro" id="IPR039298">
    <property type="entry name" value="ACOT13"/>
</dbReference>
<dbReference type="PANTHER" id="PTHR21660:SF1">
    <property type="entry name" value="ACYL-COENZYME A THIOESTERASE 13"/>
    <property type="match status" value="1"/>
</dbReference>
<dbReference type="STRING" id="463040.CAL15_06225"/>
<reference evidence="5 6" key="1">
    <citation type="submission" date="2017-05" db="EMBL/GenBank/DDBJ databases">
        <title>Complete and WGS of Bordetella genogroups.</title>
        <authorList>
            <person name="Spilker T."/>
            <person name="LiPuma J."/>
        </authorList>
    </citation>
    <scope>NUCLEOTIDE SEQUENCE [LARGE SCALE GENOMIC DNA]</scope>
    <source>
        <strain evidence="5 6">AU7206</strain>
    </source>
</reference>
<protein>
    <recommendedName>
        <fullName evidence="4">Thioesterase domain-containing protein</fullName>
    </recommendedName>
</protein>
<accession>A0A1W6Z9H3</accession>
<dbReference type="EMBL" id="CP021111">
    <property type="protein sequence ID" value="ARP94011.1"/>
    <property type="molecule type" value="Genomic_DNA"/>
</dbReference>
<keyword evidence="6" id="KW-1185">Reference proteome</keyword>
<organism evidence="5 6">
    <name type="scientific">Bordetella genomosp. 13</name>
    <dbReference type="NCBI Taxonomy" id="463040"/>
    <lineage>
        <taxon>Bacteria</taxon>
        <taxon>Pseudomonadati</taxon>
        <taxon>Pseudomonadota</taxon>
        <taxon>Betaproteobacteria</taxon>
        <taxon>Burkholderiales</taxon>
        <taxon>Alcaligenaceae</taxon>
        <taxon>Bordetella</taxon>
    </lineage>
</organism>
<dbReference type="Pfam" id="PF03061">
    <property type="entry name" value="4HBT"/>
    <property type="match status" value="1"/>
</dbReference>
<keyword evidence="2" id="KW-0378">Hydrolase</keyword>
<dbReference type="Proteomes" id="UP000194161">
    <property type="component" value="Chromosome"/>
</dbReference>
<evidence type="ECO:0000313" key="6">
    <source>
        <dbReference type="Proteomes" id="UP000194161"/>
    </source>
</evidence>
<comment type="similarity">
    <text evidence="1">Belongs to the thioesterase PaaI family.</text>
</comment>
<feature type="domain" description="Thioesterase" evidence="4">
    <location>
        <begin position="135"/>
        <end position="206"/>
    </location>
</feature>
<feature type="compositionally biased region" description="Basic and acidic residues" evidence="3">
    <location>
        <begin position="38"/>
        <end position="47"/>
    </location>
</feature>
<evidence type="ECO:0000313" key="5">
    <source>
        <dbReference type="EMBL" id="ARP94011.1"/>
    </source>
</evidence>
<dbReference type="InterPro" id="IPR003736">
    <property type="entry name" value="PAAI_dom"/>
</dbReference>
<evidence type="ECO:0000256" key="2">
    <source>
        <dbReference type="ARBA" id="ARBA00022801"/>
    </source>
</evidence>
<name>A0A1W6Z9H3_9BORD</name>
<dbReference type="Gene3D" id="3.10.129.10">
    <property type="entry name" value="Hotdog Thioesterase"/>
    <property type="match status" value="1"/>
</dbReference>
<dbReference type="NCBIfam" id="TIGR00369">
    <property type="entry name" value="unchar_dom_1"/>
    <property type="match status" value="1"/>
</dbReference>
<gene>
    <name evidence="5" type="ORF">CAL15_06225</name>
</gene>
<dbReference type="GO" id="GO:0047617">
    <property type="term" value="F:fatty acyl-CoA hydrolase activity"/>
    <property type="evidence" value="ECO:0007669"/>
    <property type="project" value="InterPro"/>
</dbReference>
<dbReference type="AlphaFoldDB" id="A0A1W6Z9H3"/>
<dbReference type="InterPro" id="IPR029069">
    <property type="entry name" value="HotDog_dom_sf"/>
</dbReference>
<proteinExistence type="inferred from homology"/>
<dbReference type="PANTHER" id="PTHR21660">
    <property type="entry name" value="THIOESTERASE SUPERFAMILY MEMBER-RELATED"/>
    <property type="match status" value="1"/>
</dbReference>
<sequence length="223" mass="22944">MPGGDVQAGPDQHRRSAAGAPGRVGPVALRHAGVFRGPGRDPADGQRQDIQARPGGRRAGRAPRGRAGALYACRRGGVVTASDDALARLRHELAHPPFHAVLRPEAVSADAASGTVVIRLPYQPAFGRAAGSPGIHGGVIAALIDLAGHAAVAVQIGRMAPTIDLRIDYLRPAPPQDLTATARTLKVGRAVARVDIEIRDADGKLAAAGRGTFSSLDSSTQGE</sequence>
<dbReference type="SUPFAM" id="SSF54637">
    <property type="entry name" value="Thioesterase/thiol ester dehydrase-isomerase"/>
    <property type="match status" value="1"/>
</dbReference>
<feature type="compositionally biased region" description="Low complexity" evidence="3">
    <location>
        <begin position="17"/>
        <end position="28"/>
    </location>
</feature>
<feature type="compositionally biased region" description="Basic residues" evidence="3">
    <location>
        <begin position="55"/>
        <end position="64"/>
    </location>
</feature>
<dbReference type="CDD" id="cd03443">
    <property type="entry name" value="PaaI_thioesterase"/>
    <property type="match status" value="1"/>
</dbReference>